<gene>
    <name evidence="2" type="ORF">RG1141_PB01080</name>
</gene>
<reference evidence="3" key="1">
    <citation type="journal article" date="2014" name="BMC Genomics">
        <title>Genome sequencing of two Neorhizobium galegae strains reveals a noeT gene responsible for the unusual acetylation of the nodulation factors.</title>
        <authorList>
            <person name="Osterman J."/>
            <person name="Marsh J."/>
            <person name="Laine P.K."/>
            <person name="Zeng Z."/>
            <person name="Alatalo E."/>
            <person name="Sullivan J.T."/>
            <person name="Young J.P."/>
            <person name="Thomas-Oates J."/>
            <person name="Paulin L."/>
            <person name="Lindstrom K."/>
        </authorList>
    </citation>
    <scope>NUCLEOTIDE SEQUENCE [LARGE SCALE GENOMIC DNA]</scope>
    <source>
        <strain evidence="3">HAMBI 1141</strain>
        <plasmid evidence="3">III</plasmid>
    </source>
</reference>
<geneLocation type="plasmid" evidence="3">
    <name>III</name>
</geneLocation>
<protein>
    <recommendedName>
        <fullName evidence="4">Rap1a immunity protein domain-containing protein</fullName>
    </recommendedName>
</protein>
<dbReference type="AlphaFoldDB" id="A0A068TK37"/>
<evidence type="ECO:0000313" key="2">
    <source>
        <dbReference type="EMBL" id="CDN58456.1"/>
    </source>
</evidence>
<keyword evidence="2" id="KW-0614">Plasmid</keyword>
<organism evidence="2 3">
    <name type="scientific">Neorhizobium galegae bv. officinalis bv. officinalis str. HAMBI 1141</name>
    <dbReference type="NCBI Taxonomy" id="1028801"/>
    <lineage>
        <taxon>Bacteria</taxon>
        <taxon>Pseudomonadati</taxon>
        <taxon>Pseudomonadota</taxon>
        <taxon>Alphaproteobacteria</taxon>
        <taxon>Hyphomicrobiales</taxon>
        <taxon>Rhizobiaceae</taxon>
        <taxon>Rhizobium/Agrobacterium group</taxon>
        <taxon>Neorhizobium</taxon>
    </lineage>
</organism>
<evidence type="ECO:0000256" key="1">
    <source>
        <dbReference type="SAM" id="SignalP"/>
    </source>
</evidence>
<feature type="signal peptide" evidence="1">
    <location>
        <begin position="1"/>
        <end position="24"/>
    </location>
</feature>
<keyword evidence="1" id="KW-0732">Signal</keyword>
<accession>A0A068TK37</accession>
<proteinExistence type="predicted"/>
<dbReference type="Proteomes" id="UP000028186">
    <property type="component" value="Plasmid pHAMBI1141b"/>
</dbReference>
<dbReference type="EMBL" id="HG938357">
    <property type="protein sequence ID" value="CDN58456.1"/>
    <property type="molecule type" value="Genomic_DNA"/>
</dbReference>
<feature type="chain" id="PRO_5001654022" description="Rap1a immunity protein domain-containing protein" evidence="1">
    <location>
        <begin position="25"/>
        <end position="119"/>
    </location>
</feature>
<evidence type="ECO:0000313" key="3">
    <source>
        <dbReference type="Proteomes" id="UP000028186"/>
    </source>
</evidence>
<sequence>MRIRVWPFAAVLLLWLSGTSMVVAEETVADFLRESDDRGVRLIARVAGLTLSRANSRLVVDRNQAFFCPPRGHAISTDEYIETLKAYIAKNDMFATDASDLMPMHMLSALMEKYPCRVK</sequence>
<name>A0A068TK37_NEOGA</name>
<dbReference type="KEGG" id="ngl:RG1141_PB01080"/>
<dbReference type="HOGENOM" id="CLU_2058872_0_0_5"/>
<evidence type="ECO:0008006" key="4">
    <source>
        <dbReference type="Google" id="ProtNLM"/>
    </source>
</evidence>